<comment type="caution">
    <text evidence="4">The sequence shown here is derived from an EMBL/GenBank/DDBJ whole genome shotgun (WGS) entry which is preliminary data.</text>
</comment>
<gene>
    <name evidence="4" type="ORF">SNE35_06470</name>
</gene>
<sequence length="122" mass="13303">METDDARIVVVDDVADTAEVLAMILESAGYEVRTALNGEAALDLVADFQPLCVLMDINMPGLGGHELCQALRDRYGDDLVLIAVTGAGHVDDRVGASFARFDHYLRKPVDIKLLRQLLPPLQ</sequence>
<evidence type="ECO:0000256" key="1">
    <source>
        <dbReference type="ARBA" id="ARBA00022553"/>
    </source>
</evidence>
<dbReference type="EMBL" id="JAXCLA010000002">
    <property type="protein sequence ID" value="MDY0744140.1"/>
    <property type="molecule type" value="Genomic_DNA"/>
</dbReference>
<evidence type="ECO:0000256" key="2">
    <source>
        <dbReference type="PROSITE-ProRule" id="PRU00169"/>
    </source>
</evidence>
<dbReference type="PROSITE" id="PS50110">
    <property type="entry name" value="RESPONSE_REGULATORY"/>
    <property type="match status" value="1"/>
</dbReference>
<dbReference type="Pfam" id="PF00072">
    <property type="entry name" value="Response_reg"/>
    <property type="match status" value="1"/>
</dbReference>
<keyword evidence="5" id="KW-1185">Reference proteome</keyword>
<evidence type="ECO:0000313" key="5">
    <source>
        <dbReference type="Proteomes" id="UP001285263"/>
    </source>
</evidence>
<dbReference type="PANTHER" id="PTHR44591:SF3">
    <property type="entry name" value="RESPONSE REGULATORY DOMAIN-CONTAINING PROTEIN"/>
    <property type="match status" value="1"/>
</dbReference>
<dbReference type="RefSeq" id="WP_320422042.1">
    <property type="nucleotide sequence ID" value="NZ_JAXCLA010000002.1"/>
</dbReference>
<dbReference type="Gene3D" id="3.40.50.2300">
    <property type="match status" value="1"/>
</dbReference>
<dbReference type="InterPro" id="IPR001789">
    <property type="entry name" value="Sig_transdc_resp-reg_receiver"/>
</dbReference>
<evidence type="ECO:0000259" key="3">
    <source>
        <dbReference type="PROSITE" id="PS50110"/>
    </source>
</evidence>
<dbReference type="InterPro" id="IPR050595">
    <property type="entry name" value="Bact_response_regulator"/>
</dbReference>
<proteinExistence type="predicted"/>
<dbReference type="PANTHER" id="PTHR44591">
    <property type="entry name" value="STRESS RESPONSE REGULATOR PROTEIN 1"/>
    <property type="match status" value="1"/>
</dbReference>
<reference evidence="4 5" key="1">
    <citation type="submission" date="2023-11" db="EMBL/GenBank/DDBJ databases">
        <title>Paucibacter sp. nov., isolated from fresh soil in Korea.</title>
        <authorList>
            <person name="Le N.T.T."/>
        </authorList>
    </citation>
    <scope>NUCLEOTIDE SEQUENCE [LARGE SCALE GENOMIC DNA]</scope>
    <source>
        <strain evidence="4 5">R3-3</strain>
    </source>
</reference>
<protein>
    <submittedName>
        <fullName evidence="4">Response regulator</fullName>
    </submittedName>
</protein>
<keyword evidence="1 2" id="KW-0597">Phosphoprotein</keyword>
<dbReference type="InterPro" id="IPR011006">
    <property type="entry name" value="CheY-like_superfamily"/>
</dbReference>
<dbReference type="SUPFAM" id="SSF52172">
    <property type="entry name" value="CheY-like"/>
    <property type="match status" value="1"/>
</dbReference>
<name>A0ABU5DCY3_9BURK</name>
<dbReference type="SMART" id="SM00448">
    <property type="entry name" value="REC"/>
    <property type="match status" value="1"/>
</dbReference>
<organism evidence="4 5">
    <name type="scientific">Roseateles agri</name>
    <dbReference type="NCBI Taxonomy" id="3098619"/>
    <lineage>
        <taxon>Bacteria</taxon>
        <taxon>Pseudomonadati</taxon>
        <taxon>Pseudomonadota</taxon>
        <taxon>Betaproteobacteria</taxon>
        <taxon>Burkholderiales</taxon>
        <taxon>Sphaerotilaceae</taxon>
        <taxon>Roseateles</taxon>
    </lineage>
</organism>
<feature type="modified residue" description="4-aspartylphosphate" evidence="2">
    <location>
        <position position="56"/>
    </location>
</feature>
<evidence type="ECO:0000313" key="4">
    <source>
        <dbReference type="EMBL" id="MDY0744140.1"/>
    </source>
</evidence>
<feature type="domain" description="Response regulatory" evidence="3">
    <location>
        <begin position="7"/>
        <end position="122"/>
    </location>
</feature>
<accession>A0ABU5DCY3</accession>
<dbReference type="Proteomes" id="UP001285263">
    <property type="component" value="Unassembled WGS sequence"/>
</dbReference>